<dbReference type="InterPro" id="IPR000649">
    <property type="entry name" value="IF-2B-related"/>
</dbReference>
<gene>
    <name evidence="7" type="ORF">NEZAVI_LOCUS12527</name>
</gene>
<keyword evidence="4 6" id="KW-0413">Isomerase</keyword>
<dbReference type="Proteomes" id="UP001152798">
    <property type="component" value="Chromosome 5"/>
</dbReference>
<feature type="site" description="Transition state stabilizer" evidence="6">
    <location>
        <position position="167"/>
    </location>
</feature>
<comment type="function">
    <text evidence="6">Catalyzes the interconversion of methylthioribose-1-phosphate (MTR-1-P) into methylthioribulose-1-phosphate (MTRu-1-P).</text>
</comment>
<sequence length="354" mass="39010">MFRKTLKSIKYKDGDLEILDQLLLPAKSEYKKILDVEEGWEAIHNMHVRGAPAIAIVGCLSVAVELYRNSFDSKEEQHDYLTKKFDYLVTARPTAVNLMKEAEILTEYSSEMVVNSELSTEDMRICLIKAIEDLLSKDINDNKAIGTFGADEILNGQDSPCIILTHCNTGSLATADYGTALGVIRTLHERSLIEKVYCTETRPYMQGARLTAYELVYEGIPSTLICDSAVAALFKNAKVTAVVVGADRVAANGDTANKIGTYQIAVLARHHNVPFYVCAPLSSIDFDIKSGLDIVIEERPEKEMAFIGDTRIAAQGITCWNPAFDVTPGSLISGIVTEKGVFQPDKLEDLLPYS</sequence>
<dbReference type="FunFam" id="1.20.120.420:FF:000003">
    <property type="entry name" value="Methylthioribose-1-phosphate isomerase"/>
    <property type="match status" value="1"/>
</dbReference>
<dbReference type="NCBIfam" id="TIGR00512">
    <property type="entry name" value="salvage_mtnA"/>
    <property type="match status" value="1"/>
</dbReference>
<dbReference type="Gene3D" id="3.40.50.10470">
    <property type="entry name" value="Translation initiation factor eif-2b, domain 2"/>
    <property type="match status" value="1"/>
</dbReference>
<comment type="subcellular location">
    <subcellularLocation>
        <location evidence="6">Cytoplasm</location>
    </subcellularLocation>
    <subcellularLocation>
        <location evidence="6">Nucleus</location>
    </subcellularLocation>
</comment>
<feature type="active site" description="Proton donor" evidence="6">
    <location>
        <position position="247"/>
    </location>
</feature>
<dbReference type="OrthoDB" id="2461at2759"/>
<evidence type="ECO:0000256" key="5">
    <source>
        <dbReference type="ARBA" id="ARBA00023242"/>
    </source>
</evidence>
<dbReference type="InterPro" id="IPR037171">
    <property type="entry name" value="NagB/RpiA_transferase-like"/>
</dbReference>
<evidence type="ECO:0000256" key="3">
    <source>
        <dbReference type="ARBA" id="ARBA00023167"/>
    </source>
</evidence>
<keyword evidence="5 6" id="KW-0539">Nucleus</keyword>
<comment type="similarity">
    <text evidence="6">Belongs to the eIF-2B alpha/beta/delta subunits family. MtnA subfamily.</text>
</comment>
<dbReference type="EC" id="5.3.1.23" evidence="6"/>
<dbReference type="Pfam" id="PF01008">
    <property type="entry name" value="IF-2B"/>
    <property type="match status" value="1"/>
</dbReference>
<keyword evidence="3 6" id="KW-0486">Methionine biosynthesis</keyword>
<dbReference type="Gene3D" id="1.20.120.420">
    <property type="entry name" value="translation initiation factor eif-2b, domain 1"/>
    <property type="match status" value="1"/>
</dbReference>
<accession>A0A9P0HLR1</accession>
<dbReference type="InterPro" id="IPR011559">
    <property type="entry name" value="Initiation_fac_2B_a/b/d"/>
</dbReference>
<dbReference type="NCBIfam" id="TIGR00524">
    <property type="entry name" value="eIF-2B_rel"/>
    <property type="match status" value="1"/>
</dbReference>
<proteinExistence type="inferred from homology"/>
<keyword evidence="2 6" id="KW-0028">Amino-acid biosynthesis</keyword>
<dbReference type="FunFam" id="3.40.50.10470:FF:000003">
    <property type="entry name" value="Methylthioribose-1-phosphate isomerase"/>
    <property type="match status" value="1"/>
</dbReference>
<protein>
    <recommendedName>
        <fullName evidence="6">Methylthioribose-1-phosphate isomerase</fullName>
        <shortName evidence="6">M1Pi</shortName>
        <shortName evidence="6">MTR-1-P isomerase</shortName>
        <ecNumber evidence="6">5.3.1.23</ecNumber>
    </recommendedName>
    <alternativeName>
        <fullName evidence="6">S-methyl-5-thioribose-1-phosphate isomerase</fullName>
    </alternativeName>
    <alternativeName>
        <fullName evidence="6">Translation initiation factor eIF-2B subunit alpha/beta/delta-like protein</fullName>
    </alternativeName>
</protein>
<dbReference type="PANTHER" id="PTHR43475">
    <property type="entry name" value="METHYLTHIORIBOSE-1-PHOSPHATE ISOMERASE"/>
    <property type="match status" value="1"/>
</dbReference>
<dbReference type="SUPFAM" id="SSF100950">
    <property type="entry name" value="NagB/RpiA/CoA transferase-like"/>
    <property type="match status" value="1"/>
</dbReference>
<dbReference type="GO" id="GO:0005634">
    <property type="term" value="C:nucleus"/>
    <property type="evidence" value="ECO:0007669"/>
    <property type="project" value="UniProtKB-SubCell"/>
</dbReference>
<keyword evidence="8" id="KW-1185">Reference proteome</keyword>
<dbReference type="GO" id="GO:0005737">
    <property type="term" value="C:cytoplasm"/>
    <property type="evidence" value="ECO:0007669"/>
    <property type="project" value="UniProtKB-SubCell"/>
</dbReference>
<dbReference type="AlphaFoldDB" id="A0A9P0HLR1"/>
<evidence type="ECO:0000256" key="4">
    <source>
        <dbReference type="ARBA" id="ARBA00023235"/>
    </source>
</evidence>
<dbReference type="HAMAP" id="MF_01678">
    <property type="entry name" value="Salvage_MtnA"/>
    <property type="match status" value="1"/>
</dbReference>
<reference evidence="7" key="1">
    <citation type="submission" date="2022-01" db="EMBL/GenBank/DDBJ databases">
        <authorList>
            <person name="King R."/>
        </authorList>
    </citation>
    <scope>NUCLEOTIDE SEQUENCE</scope>
</reference>
<dbReference type="GO" id="GO:0019509">
    <property type="term" value="P:L-methionine salvage from methylthioadenosine"/>
    <property type="evidence" value="ECO:0007669"/>
    <property type="project" value="UniProtKB-UniRule"/>
</dbReference>
<evidence type="ECO:0000256" key="1">
    <source>
        <dbReference type="ARBA" id="ARBA00022490"/>
    </source>
</evidence>
<name>A0A9P0HLR1_NEZVI</name>
<evidence type="ECO:0000313" key="7">
    <source>
        <dbReference type="EMBL" id="CAH1404047.1"/>
    </source>
</evidence>
<keyword evidence="1 6" id="KW-0963">Cytoplasm</keyword>
<dbReference type="NCBIfam" id="NF004326">
    <property type="entry name" value="PRK05720.1"/>
    <property type="match status" value="1"/>
</dbReference>
<dbReference type="InterPro" id="IPR005251">
    <property type="entry name" value="IF-M1Pi"/>
</dbReference>
<dbReference type="PANTHER" id="PTHR43475:SF1">
    <property type="entry name" value="METHYLTHIORIBOSE-1-PHOSPHATE ISOMERASE"/>
    <property type="match status" value="1"/>
</dbReference>
<comment type="catalytic activity">
    <reaction evidence="6">
        <text>5-(methylsulfanyl)-alpha-D-ribose 1-phosphate = 5-(methylsulfanyl)-D-ribulose 1-phosphate</text>
        <dbReference type="Rhea" id="RHEA:19989"/>
        <dbReference type="ChEBI" id="CHEBI:58533"/>
        <dbReference type="ChEBI" id="CHEBI:58548"/>
        <dbReference type="EC" id="5.3.1.23"/>
    </reaction>
</comment>
<dbReference type="EMBL" id="OV725081">
    <property type="protein sequence ID" value="CAH1404047.1"/>
    <property type="molecule type" value="Genomic_DNA"/>
</dbReference>
<dbReference type="InterPro" id="IPR027363">
    <property type="entry name" value="M1Pi_N"/>
</dbReference>
<evidence type="ECO:0000313" key="8">
    <source>
        <dbReference type="Proteomes" id="UP001152798"/>
    </source>
</evidence>
<organism evidence="7 8">
    <name type="scientific">Nezara viridula</name>
    <name type="common">Southern green stink bug</name>
    <name type="synonym">Cimex viridulus</name>
    <dbReference type="NCBI Taxonomy" id="85310"/>
    <lineage>
        <taxon>Eukaryota</taxon>
        <taxon>Metazoa</taxon>
        <taxon>Ecdysozoa</taxon>
        <taxon>Arthropoda</taxon>
        <taxon>Hexapoda</taxon>
        <taxon>Insecta</taxon>
        <taxon>Pterygota</taxon>
        <taxon>Neoptera</taxon>
        <taxon>Paraneoptera</taxon>
        <taxon>Hemiptera</taxon>
        <taxon>Heteroptera</taxon>
        <taxon>Panheteroptera</taxon>
        <taxon>Pentatomomorpha</taxon>
        <taxon>Pentatomoidea</taxon>
        <taxon>Pentatomidae</taxon>
        <taxon>Pentatominae</taxon>
        <taxon>Nezara</taxon>
    </lineage>
</organism>
<dbReference type="GO" id="GO:0046523">
    <property type="term" value="F:S-methyl-5-thioribose-1-phosphate isomerase activity"/>
    <property type="evidence" value="ECO:0007669"/>
    <property type="project" value="UniProtKB-UniRule"/>
</dbReference>
<dbReference type="InterPro" id="IPR042529">
    <property type="entry name" value="IF_2B-like_C"/>
</dbReference>
<evidence type="ECO:0000256" key="2">
    <source>
        <dbReference type="ARBA" id="ARBA00022605"/>
    </source>
</evidence>
<comment type="pathway">
    <text evidence="6">Amino-acid biosynthesis; L-methionine biosynthesis via salvage pathway; L-methionine from S-methyl-5-thio-alpha-D-ribose 1-phosphate: step 1/6.</text>
</comment>
<evidence type="ECO:0000256" key="6">
    <source>
        <dbReference type="HAMAP-Rule" id="MF_03119"/>
    </source>
</evidence>